<evidence type="ECO:0000313" key="1">
    <source>
        <dbReference type="EMBL" id="EKC57860.1"/>
    </source>
</evidence>
<dbReference type="Gene3D" id="1.10.10.10">
    <property type="entry name" value="Winged helix-like DNA-binding domain superfamily/Winged helix DNA-binding domain"/>
    <property type="match status" value="1"/>
</dbReference>
<dbReference type="PROSITE" id="PS51197">
    <property type="entry name" value="HTH_RRF2_2"/>
    <property type="match status" value="1"/>
</dbReference>
<gene>
    <name evidence="1" type="ORF">OBE_10309</name>
</gene>
<sequence>MLNREPADYTISSILNAAEGSLAPVACVSDGDCKNAPSCKTYVLWKELDDV</sequence>
<name>K1SVH4_9ZZZZ</name>
<protein>
    <submittedName>
        <fullName evidence="1">Transcriptional regulator, BadM/Rrf2 family</fullName>
    </submittedName>
</protein>
<proteinExistence type="predicted"/>
<dbReference type="InterPro" id="IPR000944">
    <property type="entry name" value="Tscrpt_reg_Rrf2"/>
</dbReference>
<feature type="non-terminal residue" evidence="1">
    <location>
        <position position="51"/>
    </location>
</feature>
<accession>K1SVH4</accession>
<dbReference type="AlphaFoldDB" id="K1SVH4"/>
<dbReference type="InterPro" id="IPR036388">
    <property type="entry name" value="WH-like_DNA-bd_sf"/>
</dbReference>
<organism evidence="1">
    <name type="scientific">human gut metagenome</name>
    <dbReference type="NCBI Taxonomy" id="408170"/>
    <lineage>
        <taxon>unclassified sequences</taxon>
        <taxon>metagenomes</taxon>
        <taxon>organismal metagenomes</taxon>
    </lineage>
</organism>
<dbReference type="EMBL" id="AJWZ01007102">
    <property type="protein sequence ID" value="EKC57860.1"/>
    <property type="molecule type" value="Genomic_DNA"/>
</dbReference>
<comment type="caution">
    <text evidence="1">The sequence shown here is derived from an EMBL/GenBank/DDBJ whole genome shotgun (WGS) entry which is preliminary data.</text>
</comment>
<reference evidence="1" key="1">
    <citation type="journal article" date="2013" name="Environ. Microbiol.">
        <title>Microbiota from the distal guts of lean and obese adolescents exhibit partial functional redundancy besides clear differences in community structure.</title>
        <authorList>
            <person name="Ferrer M."/>
            <person name="Ruiz A."/>
            <person name="Lanza F."/>
            <person name="Haange S.B."/>
            <person name="Oberbach A."/>
            <person name="Till H."/>
            <person name="Bargiela R."/>
            <person name="Campoy C."/>
            <person name="Segura M.T."/>
            <person name="Richter M."/>
            <person name="von Bergen M."/>
            <person name="Seifert J."/>
            <person name="Suarez A."/>
        </authorList>
    </citation>
    <scope>NUCLEOTIDE SEQUENCE</scope>
</reference>